<feature type="chain" id="PRO_5020581039" description="DUF3575 domain-containing protein" evidence="2">
    <location>
        <begin position="29"/>
        <end position="346"/>
    </location>
</feature>
<organism evidence="3 4">
    <name type="scientific">Polyangium fumosum</name>
    <dbReference type="NCBI Taxonomy" id="889272"/>
    <lineage>
        <taxon>Bacteria</taxon>
        <taxon>Pseudomonadati</taxon>
        <taxon>Myxococcota</taxon>
        <taxon>Polyangia</taxon>
        <taxon>Polyangiales</taxon>
        <taxon>Polyangiaceae</taxon>
        <taxon>Polyangium</taxon>
    </lineage>
</organism>
<feature type="compositionally biased region" description="Pro residues" evidence="1">
    <location>
        <begin position="151"/>
        <end position="175"/>
    </location>
</feature>
<keyword evidence="2" id="KW-0732">Signal</keyword>
<comment type="caution">
    <text evidence="3">The sequence shown here is derived from an EMBL/GenBank/DDBJ whole genome shotgun (WGS) entry which is preliminary data.</text>
</comment>
<dbReference type="OrthoDB" id="5504308at2"/>
<evidence type="ECO:0000256" key="2">
    <source>
        <dbReference type="SAM" id="SignalP"/>
    </source>
</evidence>
<dbReference type="AlphaFoldDB" id="A0A4U1J837"/>
<name>A0A4U1J837_9BACT</name>
<dbReference type="Proteomes" id="UP000309215">
    <property type="component" value="Unassembled WGS sequence"/>
</dbReference>
<dbReference type="RefSeq" id="WP_136931737.1">
    <property type="nucleotide sequence ID" value="NZ_SSMQ01000029.1"/>
</dbReference>
<keyword evidence="4" id="KW-1185">Reference proteome</keyword>
<proteinExistence type="predicted"/>
<gene>
    <name evidence="3" type="ORF">E8A74_25805</name>
</gene>
<evidence type="ECO:0000256" key="1">
    <source>
        <dbReference type="SAM" id="MobiDB-lite"/>
    </source>
</evidence>
<evidence type="ECO:0008006" key="5">
    <source>
        <dbReference type="Google" id="ProtNLM"/>
    </source>
</evidence>
<reference evidence="3 4" key="1">
    <citation type="submission" date="2019-04" db="EMBL/GenBank/DDBJ databases">
        <authorList>
            <person name="Li Y."/>
            <person name="Wang J."/>
        </authorList>
    </citation>
    <scope>NUCLEOTIDE SEQUENCE [LARGE SCALE GENOMIC DNA]</scope>
    <source>
        <strain evidence="3 4">DSM 14668</strain>
    </source>
</reference>
<feature type="signal peptide" evidence="2">
    <location>
        <begin position="1"/>
        <end position="28"/>
    </location>
</feature>
<evidence type="ECO:0000313" key="3">
    <source>
        <dbReference type="EMBL" id="TKD03384.1"/>
    </source>
</evidence>
<accession>A0A4U1J837</accession>
<protein>
    <recommendedName>
        <fullName evidence="5">DUF3575 domain-containing protein</fullName>
    </recommendedName>
</protein>
<dbReference type="EMBL" id="SSMQ01000029">
    <property type="protein sequence ID" value="TKD03384.1"/>
    <property type="molecule type" value="Genomic_DNA"/>
</dbReference>
<sequence>MRDASSRSCKARLLLVAALACGSSEATAQPSQVLPWRLDYAPGPNAPKNCPDKSYIKTALATKLKGHDPFTDDAPRSISVKLVLTAQRIEAHIEARDENGEVVGNHVTHAESWRCDQLADRTVFYLRDIVDPVVLPPSEADAVPNSSAPPASSPPPLRRPPAPPPSRPAAKPPMRSPWLPQLAVSASAGAAWWSAPKTALSLAVGLEARWPRFSVGVEGYYDHAWELATQQDVAAERAALAALACFRQDLFSARAFARACLFGDVALLLVDAQKIKLSDDDELVFDLGARVGVGFWLARFLGLELHGDVACVPRQPAFVVDGEKLWRSPGLNGAVRLGLVVPFDIR</sequence>
<evidence type="ECO:0000313" key="4">
    <source>
        <dbReference type="Proteomes" id="UP000309215"/>
    </source>
</evidence>
<feature type="region of interest" description="Disordered" evidence="1">
    <location>
        <begin position="138"/>
        <end position="175"/>
    </location>
</feature>